<keyword evidence="3" id="KW-1185">Reference proteome</keyword>
<evidence type="ECO:0000313" key="2">
    <source>
        <dbReference type="EMBL" id="RDB19273.1"/>
    </source>
</evidence>
<dbReference type="Proteomes" id="UP000076154">
    <property type="component" value="Unassembled WGS sequence"/>
</dbReference>
<dbReference type="PANTHER" id="PTHR10909:SF250">
    <property type="entry name" value="PEROXISOMAL ACYL-COENZYME A OXIDASE 1"/>
    <property type="match status" value="1"/>
</dbReference>
<accession>A0A369JHS5</accession>
<dbReference type="InParanoid" id="A0A369JHS5"/>
<dbReference type="GO" id="GO:0003997">
    <property type="term" value="F:acyl-CoA oxidase activity"/>
    <property type="evidence" value="ECO:0007669"/>
    <property type="project" value="InterPro"/>
</dbReference>
<evidence type="ECO:0000313" key="3">
    <source>
        <dbReference type="Proteomes" id="UP000076154"/>
    </source>
</evidence>
<dbReference type="AlphaFoldDB" id="A0A369JHS5"/>
<dbReference type="EMBL" id="LUEZ02000080">
    <property type="protein sequence ID" value="RDB19273.1"/>
    <property type="molecule type" value="Genomic_DNA"/>
</dbReference>
<gene>
    <name evidence="2" type="primary">ACX1_0</name>
    <name evidence="2" type="ORF">Hypma_013725</name>
</gene>
<dbReference type="InterPro" id="IPR036250">
    <property type="entry name" value="AcylCo_DH-like_C"/>
</dbReference>
<dbReference type="InterPro" id="IPR012258">
    <property type="entry name" value="Acyl-CoA_oxidase"/>
</dbReference>
<dbReference type="GO" id="GO:0005777">
    <property type="term" value="C:peroxisome"/>
    <property type="evidence" value="ECO:0007669"/>
    <property type="project" value="InterPro"/>
</dbReference>
<dbReference type="STRING" id="39966.A0A369JHS5"/>
<evidence type="ECO:0000259" key="1">
    <source>
        <dbReference type="Pfam" id="PF22924"/>
    </source>
</evidence>
<dbReference type="SUPFAM" id="SSF47203">
    <property type="entry name" value="Acyl-CoA dehydrogenase C-terminal domain-like"/>
    <property type="match status" value="1"/>
</dbReference>
<dbReference type="OrthoDB" id="538336at2759"/>
<dbReference type="GO" id="GO:0033540">
    <property type="term" value="P:fatty acid beta-oxidation using acyl-CoA oxidase"/>
    <property type="evidence" value="ECO:0007669"/>
    <property type="project" value="TreeGrafter"/>
</dbReference>
<dbReference type="GO" id="GO:0071949">
    <property type="term" value="F:FAD binding"/>
    <property type="evidence" value="ECO:0007669"/>
    <property type="project" value="InterPro"/>
</dbReference>
<dbReference type="Pfam" id="PF22924">
    <property type="entry name" value="ACOX_C_alpha1"/>
    <property type="match status" value="1"/>
</dbReference>
<dbReference type="InterPro" id="IPR055060">
    <property type="entry name" value="ACOX_C_alpha1"/>
</dbReference>
<dbReference type="GO" id="GO:0055088">
    <property type="term" value="P:lipid homeostasis"/>
    <property type="evidence" value="ECO:0007669"/>
    <property type="project" value="TreeGrafter"/>
</dbReference>
<reference evidence="2" key="1">
    <citation type="submission" date="2018-04" db="EMBL/GenBank/DDBJ databases">
        <title>Whole genome sequencing of Hypsizygus marmoreus.</title>
        <authorList>
            <person name="Choi I.-G."/>
            <person name="Min B."/>
            <person name="Kim J.-G."/>
            <person name="Kim S."/>
            <person name="Oh Y.-L."/>
            <person name="Kong W.-S."/>
            <person name="Park H."/>
            <person name="Jeong J."/>
            <person name="Song E.-S."/>
        </authorList>
    </citation>
    <scope>NUCLEOTIDE SEQUENCE [LARGE SCALE GENOMIC DNA]</scope>
    <source>
        <strain evidence="2">51987-8</strain>
    </source>
</reference>
<comment type="caution">
    <text evidence="2">The sequence shown here is derived from an EMBL/GenBank/DDBJ whole genome shotgun (WGS) entry which is preliminary data.</text>
</comment>
<feature type="domain" description="Acyl-CoA oxidase C-alpha1" evidence="1">
    <location>
        <begin position="1"/>
        <end position="50"/>
    </location>
</feature>
<organism evidence="2 3">
    <name type="scientific">Hypsizygus marmoreus</name>
    <name type="common">White beech mushroom</name>
    <name type="synonym">Agaricus marmoreus</name>
    <dbReference type="NCBI Taxonomy" id="39966"/>
    <lineage>
        <taxon>Eukaryota</taxon>
        <taxon>Fungi</taxon>
        <taxon>Dikarya</taxon>
        <taxon>Basidiomycota</taxon>
        <taxon>Agaricomycotina</taxon>
        <taxon>Agaricomycetes</taxon>
        <taxon>Agaricomycetidae</taxon>
        <taxon>Agaricales</taxon>
        <taxon>Tricholomatineae</taxon>
        <taxon>Lyophyllaceae</taxon>
        <taxon>Hypsizygus</taxon>
    </lineage>
</organism>
<name>A0A369JHS5_HYPMA</name>
<sequence>MHAITSGLKVLCTMMGVQDLEVPRRSMGGHGYSAFAGLGRLYTEYLPSVTSVPYSQAPNPTFNCADFLRFRRYEGDNFVLDQQVVRAALKSFSTLFSSKFPSASVSSLSRSSQYLRLLLRPAAPLPESSWGWVALLVREHAQTADEPDAAVYQHVSKAVTEAFMAVQVGEINQTLTSLPVHDAHVIRSLYTLYLLTTVEAGLVDLLSFGLLLPRVSRSLSRSCPFIATGDQPALRRAPAECDWADGCIRLHRLGA</sequence>
<dbReference type="PANTHER" id="PTHR10909">
    <property type="entry name" value="ELECTRON TRANSPORT OXIDOREDUCTASE"/>
    <property type="match status" value="1"/>
</dbReference>
<proteinExistence type="predicted"/>
<dbReference type="Gene3D" id="1.20.140.10">
    <property type="entry name" value="Butyryl-CoA Dehydrogenase, subunit A, domain 3"/>
    <property type="match status" value="1"/>
</dbReference>
<protein>
    <submittedName>
        <fullName evidence="2">Peroxisomal acyl-coenzyme A oxidase 1</fullName>
    </submittedName>
</protein>
<dbReference type="GO" id="GO:0005504">
    <property type="term" value="F:fatty acid binding"/>
    <property type="evidence" value="ECO:0007669"/>
    <property type="project" value="TreeGrafter"/>
</dbReference>